<evidence type="ECO:0000313" key="2">
    <source>
        <dbReference type="EMBL" id="CAE7311176.1"/>
    </source>
</evidence>
<dbReference type="InterPro" id="IPR011335">
    <property type="entry name" value="Restrct_endonuc-II-like"/>
</dbReference>
<accession>A0A812NDD5</accession>
<organism evidence="2 3">
    <name type="scientific">Symbiodinium necroappetens</name>
    <dbReference type="NCBI Taxonomy" id="1628268"/>
    <lineage>
        <taxon>Eukaryota</taxon>
        <taxon>Sar</taxon>
        <taxon>Alveolata</taxon>
        <taxon>Dinophyceae</taxon>
        <taxon>Suessiales</taxon>
        <taxon>Symbiodiniaceae</taxon>
        <taxon>Symbiodinium</taxon>
    </lineage>
</organism>
<dbReference type="OrthoDB" id="447852at2759"/>
<evidence type="ECO:0000256" key="1">
    <source>
        <dbReference type="SAM" id="MobiDB-lite"/>
    </source>
</evidence>
<dbReference type="EMBL" id="CAJNJA010013032">
    <property type="protein sequence ID" value="CAE7311176.1"/>
    <property type="molecule type" value="Genomic_DNA"/>
</dbReference>
<protein>
    <submittedName>
        <fullName evidence="2">Uncharacterized protein</fullName>
    </submittedName>
</protein>
<name>A0A812NDD5_9DINO</name>
<feature type="region of interest" description="Disordered" evidence="1">
    <location>
        <begin position="236"/>
        <end position="259"/>
    </location>
</feature>
<keyword evidence="3" id="KW-1185">Reference proteome</keyword>
<evidence type="ECO:0000313" key="3">
    <source>
        <dbReference type="Proteomes" id="UP000601435"/>
    </source>
</evidence>
<dbReference type="SUPFAM" id="SSF52980">
    <property type="entry name" value="Restriction endonuclease-like"/>
    <property type="match status" value="1"/>
</dbReference>
<sequence length="1713" mass="191946">SELSDAIRKRAGLQSDVHGVFEDDGEEQCCDDLVQSITRRLRTTANQKAELDDLLTQKRGPITIALARRPPMSRQEHQMLMWELLLQEASSTIATTAWWTRCVRLGLRHTIGPMPDLNNNIVPGKYILYRAQHFVGMRVHSDGSCSVSCSHRAHESVVASLCDLDLTQYDHMFKITRVSCENETTPFDLNISQETVNGLTGGDVSGGKHVAVSAVEFLHALSNPELWHDAAENLLSEDEDEDRRPVLTDSMSDTSSEEGFWDDRPDWYERAVALREARLLAEDCVGGSDEALVQTHPSAKELSSDILRIIPGFFDEYDEIHNLACCSRELRSVVLDKSYWRGTHIDLVGSPLANAPQAVSNAAKLFQQAASLTMEIGQLACVQDLPRQAIVHWYPQELDIPGNNVRGWASTHSLFGAVRFSLTVPRTVTAIYIGAKATANKRRSYMKIAAPYHTSCQLSVGYSGSPPHEFPSNMVNRLLAPPGAANEFMFLWSNSRLQLYLNRQKIGTAHLVEGFPEMPGAFSSVFVWVISNSVAAEQPTFSALLSPIDPCTLVRCDCCGHQEALTASRRDFIGGSFNSEKRKGMGRHASNTEHGPVEIQGGSLPLEVLLDLPVHFFSPGYLRSLALVCKTVLRSVRCANRWKHRHLSICGEEFMNEDILHRVQRFHTLADVLHMQILHAALFRSLPTNALLVWEVQATTRLFRENVEVAEFRSTPFDQVPLGHIGFNTSLRLPPHPGRAQYGLVPDSFNRIDLKWNENCYVVNVNGVACYTASVANLFARVTPSLAQLRVEVYRSRTEGVSRSVLKALPSVMQVKTEIKCEICEQGYPLGQPRWSVCPTCCTWVCRNHVRRSPLRVCNNCPGYLADYLGGSSSSANTVLTQESVAVTAAQRKRLVESRLEACKRKASQLALLDGFMPRLRQPDSLTFTTAPMAFNPETAPDVDVLKLSHAHPRDFRIRFQASDHTYYIDGVQTKGSVTGMIHAFSQPFDADAVITKMMSGRNWPRAGYLKGEVSLTWMSRLSVYCPEILHLYAGSPRDDVRISKALREIASYHDIEDELAQLTLPRDAIKTMWNIAGREAAHQGTHMHYLFEALLNGHSVPAVSPEVRMLQAFLHNAAANSKAWRTEWTIFGDVERIAGSIDFCMQLPDGSMMLVDWKRTSGLPGKYHSYQAMRSPISHIADCAGMHYRLQLNVYRHLLEKYYNLRVSRMMVVCCHPEHYPKAFVDDVPRLEKETEDLLHAWCDVSGGSDAQLPNTLAKAIREYVMPRDILLLRRKGCTTADLDRCSKRLFAQIVLLLKLIPHADVVDFSLWPSPFDASISKRCWERWCRDMRSAIRIVNGEADVVKNSCLETVSSNRCADVEGGSISESDVKDRQEHRLRVALLVSDVEHPSQTEQSQREWVHGLIAFLIEHVFPIGRHGKRDMIKKFQGDDAFGHVSSKSQATEAVELGVVDVCGGASQASLMPAVGSRPDEEDAMDIAESAPEQDDASSAEDPEPRITQDLEEMLQIQETEDKQAADALGFARKRRLLPGADTTASQFAAAFAAMRDCADNSFANVQRMHLAHELSIPEQVRRLRNQILQQFPELNEQVLRVAIGALSVYRLRLTDMHVREMVLLLWVVEGDTHMRCHNGNLYFFHSGAFAIHRGIPPQGTLARCKRFFLHLEGFFRLMANAQLMTDDNVLGQMQRLLSDNNDSAQQFLNSCEDAARGH</sequence>
<feature type="compositionally biased region" description="Acidic residues" evidence="1">
    <location>
        <begin position="1474"/>
        <end position="1496"/>
    </location>
</feature>
<dbReference type="InterPro" id="IPR011604">
    <property type="entry name" value="PDDEXK-like_dom_sf"/>
</dbReference>
<dbReference type="GO" id="GO:0006281">
    <property type="term" value="P:DNA repair"/>
    <property type="evidence" value="ECO:0007669"/>
    <property type="project" value="UniProtKB-ARBA"/>
</dbReference>
<dbReference type="Proteomes" id="UP000601435">
    <property type="component" value="Unassembled WGS sequence"/>
</dbReference>
<feature type="non-terminal residue" evidence="2">
    <location>
        <position position="1"/>
    </location>
</feature>
<comment type="caution">
    <text evidence="2">The sequence shown here is derived from an EMBL/GenBank/DDBJ whole genome shotgun (WGS) entry which is preliminary data.</text>
</comment>
<reference evidence="2" key="1">
    <citation type="submission" date="2021-02" db="EMBL/GenBank/DDBJ databases">
        <authorList>
            <person name="Dougan E. K."/>
            <person name="Rhodes N."/>
            <person name="Thang M."/>
            <person name="Chan C."/>
        </authorList>
    </citation>
    <scope>NUCLEOTIDE SEQUENCE</scope>
</reference>
<feature type="non-terminal residue" evidence="2">
    <location>
        <position position="1713"/>
    </location>
</feature>
<gene>
    <name evidence="2" type="ORF">SNEC2469_LOCUS7741</name>
</gene>
<dbReference type="Gene3D" id="3.90.320.10">
    <property type="match status" value="1"/>
</dbReference>
<feature type="region of interest" description="Disordered" evidence="1">
    <location>
        <begin position="1465"/>
        <end position="1497"/>
    </location>
</feature>
<proteinExistence type="predicted"/>